<evidence type="ECO:0000313" key="1">
    <source>
        <dbReference type="EMBL" id="PWB87568.1"/>
    </source>
</evidence>
<protein>
    <submittedName>
        <fullName evidence="1">Anaphase-promoting complex, cyclosome, subunit 3</fullName>
    </submittedName>
</protein>
<name>A0A315XNY0_9EURY</name>
<evidence type="ECO:0000313" key="2">
    <source>
        <dbReference type="Proteomes" id="UP000251717"/>
    </source>
</evidence>
<dbReference type="RefSeq" id="WP_116591804.1">
    <property type="nucleotide sequence ID" value="NZ_MZGS01000019.1"/>
</dbReference>
<reference evidence="1 2" key="1">
    <citation type="submission" date="2017-03" db="EMBL/GenBank/DDBJ databases">
        <title>Genome sequence of Methanobrevibacter thaueri.</title>
        <authorList>
            <person name="Poehlein A."/>
            <person name="Seedorf H."/>
            <person name="Daniel R."/>
        </authorList>
    </citation>
    <scope>NUCLEOTIDE SEQUENCE [LARGE SCALE GENOMIC DNA]</scope>
    <source>
        <strain evidence="1 2">DSM 11995</strain>
    </source>
</reference>
<keyword evidence="2" id="KW-1185">Reference proteome</keyword>
<gene>
    <name evidence="1" type="ORF">MBBTH_08360</name>
</gene>
<dbReference type="SUPFAM" id="SSF48452">
    <property type="entry name" value="TPR-like"/>
    <property type="match status" value="1"/>
</dbReference>
<dbReference type="EMBL" id="MZGS01000019">
    <property type="protein sequence ID" value="PWB87568.1"/>
    <property type="molecule type" value="Genomic_DNA"/>
</dbReference>
<dbReference type="Gene3D" id="1.25.40.10">
    <property type="entry name" value="Tetratricopeptide repeat domain"/>
    <property type="match status" value="1"/>
</dbReference>
<proteinExistence type="predicted"/>
<dbReference type="Proteomes" id="UP000251717">
    <property type="component" value="Unassembled WGS sequence"/>
</dbReference>
<dbReference type="AlphaFoldDB" id="A0A315XNY0"/>
<comment type="caution">
    <text evidence="1">The sequence shown here is derived from an EMBL/GenBank/DDBJ whole genome shotgun (WGS) entry which is preliminary data.</text>
</comment>
<organism evidence="1 2">
    <name type="scientific">Methanobrevibacter thaueri</name>
    <dbReference type="NCBI Taxonomy" id="190975"/>
    <lineage>
        <taxon>Archaea</taxon>
        <taxon>Methanobacteriati</taxon>
        <taxon>Methanobacteriota</taxon>
        <taxon>Methanomada group</taxon>
        <taxon>Methanobacteria</taxon>
        <taxon>Methanobacteriales</taxon>
        <taxon>Methanobacteriaceae</taxon>
        <taxon>Methanobrevibacter</taxon>
    </lineage>
</organism>
<dbReference type="OrthoDB" id="78197at2157"/>
<dbReference type="InterPro" id="IPR011990">
    <property type="entry name" value="TPR-like_helical_dom_sf"/>
</dbReference>
<sequence>MSENIKKDLDQAKKNYQSKKYEDAKDIYESIYIEHPEAFTIWDKRFYSWALYQLHVKKPEDETELFEAVDLITQLVPQEDHSEKDGVCAYTMSMMKLLDYLYKNKDYENIIIWSEKLNPDYLSKKTSTFTTDDGREVKLASNKEKYYNWLSKSYQEVEDYDECLSVSKKALEELDQFTNNGDIWFKWRIARSCRELGEYEEAIKYLNDIYRFKKDWYIQWEIAENYFFMGEEEKSLEYAASAALNRGDIDKKIKLYSLLEDLLEDDDPEIALKHSYLIYSIRLHNEWNIDEGLEEEIANAGLDTENTEYWKIERELKSYWKELKFKNQQPTFGVISRIFPHGKTGFVKDESGHSYFFNGFEFKGDPNKYREGVKVSFYIEEGYDKKKDEFKPNAVNIYDI</sequence>
<accession>A0A315XNY0</accession>